<dbReference type="SUPFAM" id="SSF54523">
    <property type="entry name" value="Pili subunits"/>
    <property type="match status" value="1"/>
</dbReference>
<dbReference type="InterPro" id="IPR012902">
    <property type="entry name" value="N_methyl_site"/>
</dbReference>
<dbReference type="Proteomes" id="UP000177817">
    <property type="component" value="Unassembled WGS sequence"/>
</dbReference>
<protein>
    <recommendedName>
        <fullName evidence="4">LamG-like jellyroll fold domain-containing protein</fullName>
    </recommendedName>
</protein>
<dbReference type="InterPro" id="IPR013320">
    <property type="entry name" value="ConA-like_dom_sf"/>
</dbReference>
<comment type="caution">
    <text evidence="2">The sequence shown here is derived from an EMBL/GenBank/DDBJ whole genome shotgun (WGS) entry which is preliminary data.</text>
</comment>
<dbReference type="Pfam" id="PF07963">
    <property type="entry name" value="N_methyl"/>
    <property type="match status" value="1"/>
</dbReference>
<evidence type="ECO:0000313" key="2">
    <source>
        <dbReference type="EMBL" id="OGY88756.1"/>
    </source>
</evidence>
<keyword evidence="1" id="KW-0472">Membrane</keyword>
<dbReference type="AlphaFoldDB" id="A0A1G2BJ90"/>
<feature type="transmembrane region" description="Helical" evidence="1">
    <location>
        <begin position="6"/>
        <end position="30"/>
    </location>
</feature>
<evidence type="ECO:0008006" key="4">
    <source>
        <dbReference type="Google" id="ProtNLM"/>
    </source>
</evidence>
<sequence length="283" mass="30460">MARKSGAGFTLIELLVVISIIGFISTIALVNLTSARDKAWIAAGLRVEQQIDQGLSVDEKKDFGLDSAAQSCDYSGPRWCSPNKRGEGSDVMIQPNNNIGVTLQTSDCVRGNCFSLVSGWLFVLKTDDSLNDIFADGGGISLWFKQSSDTGGDRILVSKSSGVFTAGYSITVRDANQIMFNIGISNVITSRFQWLTPAGSVRFGKWNHVAVIYNRDDITKDALIYVNGKLVQLTKTGSWNGIGYTDSAIDAGFGALHPSGGSPFKGSLDEIRVYSTDTSFNAL</sequence>
<dbReference type="Pfam" id="PF13385">
    <property type="entry name" value="Laminin_G_3"/>
    <property type="match status" value="1"/>
</dbReference>
<dbReference type="PROSITE" id="PS00409">
    <property type="entry name" value="PROKAR_NTER_METHYL"/>
    <property type="match status" value="1"/>
</dbReference>
<name>A0A1G2BJ90_9BACT</name>
<reference evidence="2 3" key="1">
    <citation type="journal article" date="2016" name="Nat. Commun.">
        <title>Thousands of microbial genomes shed light on interconnected biogeochemical processes in an aquifer system.</title>
        <authorList>
            <person name="Anantharaman K."/>
            <person name="Brown C.T."/>
            <person name="Hug L.A."/>
            <person name="Sharon I."/>
            <person name="Castelle C.J."/>
            <person name="Probst A.J."/>
            <person name="Thomas B.C."/>
            <person name="Singh A."/>
            <person name="Wilkins M.J."/>
            <person name="Karaoz U."/>
            <person name="Brodie E.L."/>
            <person name="Williams K.H."/>
            <person name="Hubbard S.S."/>
            <person name="Banfield J.F."/>
        </authorList>
    </citation>
    <scope>NUCLEOTIDE SEQUENCE [LARGE SCALE GENOMIC DNA]</scope>
</reference>
<dbReference type="InterPro" id="IPR045584">
    <property type="entry name" value="Pilin-like"/>
</dbReference>
<dbReference type="SUPFAM" id="SSF49899">
    <property type="entry name" value="Concanavalin A-like lectins/glucanases"/>
    <property type="match status" value="1"/>
</dbReference>
<keyword evidence="1" id="KW-0812">Transmembrane</keyword>
<proteinExistence type="predicted"/>
<dbReference type="NCBIfam" id="TIGR02532">
    <property type="entry name" value="IV_pilin_GFxxxE"/>
    <property type="match status" value="1"/>
</dbReference>
<keyword evidence="1" id="KW-1133">Transmembrane helix</keyword>
<accession>A0A1G2BJ90</accession>
<dbReference type="Gene3D" id="3.30.700.10">
    <property type="entry name" value="Glycoprotein, Type 4 Pilin"/>
    <property type="match status" value="1"/>
</dbReference>
<dbReference type="Gene3D" id="2.60.120.200">
    <property type="match status" value="1"/>
</dbReference>
<evidence type="ECO:0000256" key="1">
    <source>
        <dbReference type="SAM" id="Phobius"/>
    </source>
</evidence>
<evidence type="ECO:0000313" key="3">
    <source>
        <dbReference type="Proteomes" id="UP000177817"/>
    </source>
</evidence>
<dbReference type="EMBL" id="MHKK01000056">
    <property type="protein sequence ID" value="OGY88756.1"/>
    <property type="molecule type" value="Genomic_DNA"/>
</dbReference>
<organism evidence="2 3">
    <name type="scientific">Candidatus Komeilibacteria bacterium RIFCSPHIGHO2_01_FULL_52_14</name>
    <dbReference type="NCBI Taxonomy" id="1798549"/>
    <lineage>
        <taxon>Bacteria</taxon>
        <taxon>Candidatus Komeiliibacteriota</taxon>
    </lineage>
</organism>
<gene>
    <name evidence="2" type="ORF">A2677_04355</name>
</gene>